<dbReference type="Proteomes" id="UP000887116">
    <property type="component" value="Unassembled WGS sequence"/>
</dbReference>
<protein>
    <submittedName>
        <fullName evidence="2">Uncharacterized protein</fullName>
    </submittedName>
</protein>
<reference evidence="2" key="1">
    <citation type="submission" date="2020-07" db="EMBL/GenBank/DDBJ databases">
        <title>Multicomponent nature underlies the extraordinary mechanical properties of spider dragline silk.</title>
        <authorList>
            <person name="Kono N."/>
            <person name="Nakamura H."/>
            <person name="Mori M."/>
            <person name="Yoshida Y."/>
            <person name="Ohtoshi R."/>
            <person name="Malay A.D."/>
            <person name="Moran D.A.P."/>
            <person name="Tomita M."/>
            <person name="Numata K."/>
            <person name="Arakawa K."/>
        </authorList>
    </citation>
    <scope>NUCLEOTIDE SEQUENCE</scope>
</reference>
<keyword evidence="3" id="KW-1185">Reference proteome</keyword>
<organism evidence="2 3">
    <name type="scientific">Trichonephila clavata</name>
    <name type="common">Joro spider</name>
    <name type="synonym">Nephila clavata</name>
    <dbReference type="NCBI Taxonomy" id="2740835"/>
    <lineage>
        <taxon>Eukaryota</taxon>
        <taxon>Metazoa</taxon>
        <taxon>Ecdysozoa</taxon>
        <taxon>Arthropoda</taxon>
        <taxon>Chelicerata</taxon>
        <taxon>Arachnida</taxon>
        <taxon>Araneae</taxon>
        <taxon>Araneomorphae</taxon>
        <taxon>Entelegynae</taxon>
        <taxon>Araneoidea</taxon>
        <taxon>Nephilidae</taxon>
        <taxon>Trichonephila</taxon>
    </lineage>
</organism>
<name>A0A8X6G7L3_TRICU</name>
<evidence type="ECO:0000256" key="1">
    <source>
        <dbReference type="SAM" id="SignalP"/>
    </source>
</evidence>
<feature type="signal peptide" evidence="1">
    <location>
        <begin position="1"/>
        <end position="24"/>
    </location>
</feature>
<proteinExistence type="predicted"/>
<evidence type="ECO:0000313" key="3">
    <source>
        <dbReference type="Proteomes" id="UP000887116"/>
    </source>
</evidence>
<gene>
    <name evidence="2" type="ORF">TNCT_603731</name>
</gene>
<sequence length="125" mass="14281">MDAAVIMYYFVLVLLVICLQSSKCSIFSKDTEKPCELNLIEGIKKCEFNFTNGDFDVFSASLPELHRCIEQCPHTELLFRFENYTLPAFPNGTFSNIRSRKLTLEISKQQNIAIFPNGSCIFSVH</sequence>
<dbReference type="EMBL" id="BMAO01034655">
    <property type="protein sequence ID" value="GFQ98081.1"/>
    <property type="molecule type" value="Genomic_DNA"/>
</dbReference>
<comment type="caution">
    <text evidence="2">The sequence shown here is derived from an EMBL/GenBank/DDBJ whole genome shotgun (WGS) entry which is preliminary data.</text>
</comment>
<evidence type="ECO:0000313" key="2">
    <source>
        <dbReference type="EMBL" id="GFQ98081.1"/>
    </source>
</evidence>
<dbReference type="AlphaFoldDB" id="A0A8X6G7L3"/>
<accession>A0A8X6G7L3</accession>
<keyword evidence="1" id="KW-0732">Signal</keyword>
<feature type="chain" id="PRO_5036459822" evidence="1">
    <location>
        <begin position="25"/>
        <end position="125"/>
    </location>
</feature>